<protein>
    <submittedName>
        <fullName evidence="8">PLDc N-terminal domain-containing protein</fullName>
    </submittedName>
</protein>
<keyword evidence="3 6" id="KW-0812">Transmembrane</keyword>
<evidence type="ECO:0000256" key="2">
    <source>
        <dbReference type="ARBA" id="ARBA00022475"/>
    </source>
</evidence>
<dbReference type="GO" id="GO:0005886">
    <property type="term" value="C:plasma membrane"/>
    <property type="evidence" value="ECO:0007669"/>
    <property type="project" value="UniProtKB-SubCell"/>
</dbReference>
<name>A0A8J6YNR8_9PROT</name>
<keyword evidence="4 6" id="KW-1133">Transmembrane helix</keyword>
<evidence type="ECO:0000256" key="6">
    <source>
        <dbReference type="SAM" id="Phobius"/>
    </source>
</evidence>
<keyword evidence="9" id="KW-1185">Reference proteome</keyword>
<evidence type="ECO:0000313" key="9">
    <source>
        <dbReference type="Proteomes" id="UP000631034"/>
    </source>
</evidence>
<evidence type="ECO:0000256" key="1">
    <source>
        <dbReference type="ARBA" id="ARBA00004651"/>
    </source>
</evidence>
<organism evidence="8 9">
    <name type="scientific">Phaeovibrio sulfidiphilus</name>
    <dbReference type="NCBI Taxonomy" id="1220600"/>
    <lineage>
        <taxon>Bacteria</taxon>
        <taxon>Pseudomonadati</taxon>
        <taxon>Pseudomonadota</taxon>
        <taxon>Alphaproteobacteria</taxon>
        <taxon>Rhodospirillales</taxon>
        <taxon>Rhodospirillaceae</taxon>
        <taxon>Phaeovibrio</taxon>
    </lineage>
</organism>
<gene>
    <name evidence="8" type="ORF">IHV25_01535</name>
</gene>
<accession>A0A8J6YNR8</accession>
<dbReference type="EMBL" id="JACZHT010000001">
    <property type="protein sequence ID" value="MBE1236337.1"/>
    <property type="molecule type" value="Genomic_DNA"/>
</dbReference>
<evidence type="ECO:0000256" key="4">
    <source>
        <dbReference type="ARBA" id="ARBA00022989"/>
    </source>
</evidence>
<proteinExistence type="predicted"/>
<comment type="subcellular location">
    <subcellularLocation>
        <location evidence="1">Cell membrane</location>
        <topology evidence="1">Multi-pass membrane protein</topology>
    </subcellularLocation>
</comment>
<comment type="caution">
    <text evidence="8">The sequence shown here is derived from an EMBL/GenBank/DDBJ whole genome shotgun (WGS) entry which is preliminary data.</text>
</comment>
<feature type="transmembrane region" description="Helical" evidence="6">
    <location>
        <begin position="33"/>
        <end position="53"/>
    </location>
</feature>
<reference evidence="8" key="1">
    <citation type="submission" date="2020-10" db="EMBL/GenBank/DDBJ databases">
        <title>Genome sequence of the unusual species of purple photosynthetic bacteria, Phaeovibrio sulfidiphilus DSM 23193, type strain.</title>
        <authorList>
            <person name="Kyndt J.A."/>
            <person name="Meyer T.E."/>
        </authorList>
    </citation>
    <scope>NUCLEOTIDE SEQUENCE</scope>
    <source>
        <strain evidence="8">DSM 23193</strain>
    </source>
</reference>
<evidence type="ECO:0000256" key="5">
    <source>
        <dbReference type="ARBA" id="ARBA00023136"/>
    </source>
</evidence>
<dbReference type="Proteomes" id="UP000631034">
    <property type="component" value="Unassembled WGS sequence"/>
</dbReference>
<evidence type="ECO:0000313" key="8">
    <source>
        <dbReference type="EMBL" id="MBE1236337.1"/>
    </source>
</evidence>
<evidence type="ECO:0000256" key="3">
    <source>
        <dbReference type="ARBA" id="ARBA00022692"/>
    </source>
</evidence>
<keyword evidence="5 6" id="KW-0472">Membrane</keyword>
<sequence length="59" mass="6637">MTGFLAFLLLVGLFAWAVTNVLVNRTTSRFRKALWTLLLFFVPGVGFAVWFFVGPRASI</sequence>
<keyword evidence="2" id="KW-1003">Cell membrane</keyword>
<dbReference type="Pfam" id="PF13396">
    <property type="entry name" value="PLDc_N"/>
    <property type="match status" value="1"/>
</dbReference>
<feature type="domain" description="Cardiolipin synthase N-terminal" evidence="7">
    <location>
        <begin position="13"/>
        <end position="55"/>
    </location>
</feature>
<dbReference type="RefSeq" id="WP_192533202.1">
    <property type="nucleotide sequence ID" value="NZ_JACZHT010000001.1"/>
</dbReference>
<dbReference type="AlphaFoldDB" id="A0A8J6YNR8"/>
<evidence type="ECO:0000259" key="7">
    <source>
        <dbReference type="Pfam" id="PF13396"/>
    </source>
</evidence>
<dbReference type="InterPro" id="IPR027379">
    <property type="entry name" value="CLS_N"/>
</dbReference>